<keyword evidence="3" id="KW-1185">Reference proteome</keyword>
<proteinExistence type="predicted"/>
<dbReference type="InterPro" id="IPR002912">
    <property type="entry name" value="ACT_dom"/>
</dbReference>
<dbReference type="SUPFAM" id="SSF55021">
    <property type="entry name" value="ACT-like"/>
    <property type="match status" value="1"/>
</dbReference>
<dbReference type="PROSITE" id="PS51671">
    <property type="entry name" value="ACT"/>
    <property type="match status" value="1"/>
</dbReference>
<accession>A0ABU5Z3F5</accession>
<dbReference type="InterPro" id="IPR045865">
    <property type="entry name" value="ACT-like_dom_sf"/>
</dbReference>
<dbReference type="EMBL" id="JAYJJQ010000025">
    <property type="protein sequence ID" value="MEB3071385.1"/>
    <property type="molecule type" value="Genomic_DNA"/>
</dbReference>
<evidence type="ECO:0000313" key="3">
    <source>
        <dbReference type="Proteomes" id="UP001299283"/>
    </source>
</evidence>
<evidence type="ECO:0000313" key="2">
    <source>
        <dbReference type="EMBL" id="MEB3071385.1"/>
    </source>
</evidence>
<protein>
    <submittedName>
        <fullName evidence="2">Amino acid-binding protein</fullName>
    </submittedName>
</protein>
<name>A0ABU5Z3F5_9MYCO</name>
<reference evidence="2 3" key="1">
    <citation type="submission" date="2023-12" db="EMBL/GenBank/DDBJ databases">
        <title>Description of new species of Mycobacterium terrae complex isolated from sewage at the Sao Paulo Zoological Park Foundation in Brazil.</title>
        <authorList>
            <person name="Romagnoli C.L."/>
            <person name="Conceicao E.C."/>
            <person name="Machado E."/>
            <person name="Barreto L.B.P.F."/>
            <person name="Sharma A."/>
            <person name="Silva N.M."/>
            <person name="Marques L.E."/>
            <person name="Juliana M.A."/>
            <person name="Lourenco M.C.S."/>
            <person name="Digiampietri L.A."/>
            <person name="Suffys P.N."/>
            <person name="Viana-Niero C."/>
        </authorList>
    </citation>
    <scope>NUCLEOTIDE SEQUENCE [LARGE SCALE GENOMIC DNA]</scope>
    <source>
        <strain evidence="2 3">MYC017</strain>
    </source>
</reference>
<feature type="domain" description="ACT" evidence="1">
    <location>
        <begin position="5"/>
        <end position="84"/>
    </location>
</feature>
<evidence type="ECO:0000259" key="1">
    <source>
        <dbReference type="PROSITE" id="PS51671"/>
    </source>
</evidence>
<comment type="caution">
    <text evidence="2">The sequence shown here is derived from an EMBL/GenBank/DDBJ whole genome shotgun (WGS) entry which is preliminary data.</text>
</comment>
<organism evidence="2 3">
    <name type="scientific">[Mycobacterium] vasticus</name>
    <dbReference type="NCBI Taxonomy" id="2875777"/>
    <lineage>
        <taxon>Bacteria</taxon>
        <taxon>Bacillati</taxon>
        <taxon>Actinomycetota</taxon>
        <taxon>Actinomycetes</taxon>
        <taxon>Mycobacteriales</taxon>
        <taxon>Mycobacteriaceae</taxon>
        <taxon>Mycolicibacter</taxon>
    </lineage>
</organism>
<gene>
    <name evidence="2" type="ORF">K5L39_19590</name>
</gene>
<sequence length="221" mass="23515">MSSYLLRVELDDRPGSLGSLAVALGSVRADILSLDVVERGQGSAIDDLVVELPAGSMPDVLITAAERLDGVRVHSVRPHTGLLDAHRELELIDHVAAAGARKAKLQKLVDEAPRVLRVSWCAVLRADESERGFRRLAGSPGTPETEVGAVPWLPIEHPAALDNTADWVPEVWRNMDIALAAAPLGNPSTAIVLGRTGGPDFLPAEVLRLGYLAGIVATLLR</sequence>
<dbReference type="RefSeq" id="WP_225396624.1">
    <property type="nucleotide sequence ID" value="NZ_JAYJJQ010000025.1"/>
</dbReference>
<dbReference type="Proteomes" id="UP001299283">
    <property type="component" value="Unassembled WGS sequence"/>
</dbReference>